<dbReference type="InterPro" id="IPR055170">
    <property type="entry name" value="GFO_IDH_MocA-like_dom"/>
</dbReference>
<evidence type="ECO:0000256" key="1">
    <source>
        <dbReference type="ARBA" id="ARBA00010928"/>
    </source>
</evidence>
<evidence type="ECO:0000256" key="2">
    <source>
        <dbReference type="ARBA" id="ARBA00023002"/>
    </source>
</evidence>
<dbReference type="Proteomes" id="UP001374579">
    <property type="component" value="Unassembled WGS sequence"/>
</dbReference>
<dbReference type="InterPro" id="IPR036291">
    <property type="entry name" value="NAD(P)-bd_dom_sf"/>
</dbReference>
<name>A0AAN9G1D2_9CAEN</name>
<dbReference type="SUPFAM" id="SSF55347">
    <property type="entry name" value="Glyceraldehyde-3-phosphate dehydrogenase-like, C-terminal domain"/>
    <property type="match status" value="1"/>
</dbReference>
<dbReference type="Gene3D" id="3.40.50.720">
    <property type="entry name" value="NAD(P)-binding Rossmann-like Domain"/>
    <property type="match status" value="1"/>
</dbReference>
<dbReference type="InterPro" id="IPR000683">
    <property type="entry name" value="Gfo/Idh/MocA-like_OxRdtase_N"/>
</dbReference>
<dbReference type="PANTHER" id="PTHR42840">
    <property type="entry name" value="NAD(P)-BINDING ROSSMANN-FOLD SUPERFAMILY PROTEIN-RELATED"/>
    <property type="match status" value="1"/>
</dbReference>
<proteinExistence type="inferred from homology"/>
<dbReference type="EMBL" id="JBAMIC010000024">
    <property type="protein sequence ID" value="KAK7090395.1"/>
    <property type="molecule type" value="Genomic_DNA"/>
</dbReference>
<feature type="domain" description="GFO/IDH/MocA-like oxidoreductase" evidence="4">
    <location>
        <begin position="136"/>
        <end position="255"/>
    </location>
</feature>
<gene>
    <name evidence="5" type="ORF">V1264_010199</name>
</gene>
<organism evidence="5 6">
    <name type="scientific">Littorina saxatilis</name>
    <dbReference type="NCBI Taxonomy" id="31220"/>
    <lineage>
        <taxon>Eukaryota</taxon>
        <taxon>Metazoa</taxon>
        <taxon>Spiralia</taxon>
        <taxon>Lophotrochozoa</taxon>
        <taxon>Mollusca</taxon>
        <taxon>Gastropoda</taxon>
        <taxon>Caenogastropoda</taxon>
        <taxon>Littorinimorpha</taxon>
        <taxon>Littorinoidea</taxon>
        <taxon>Littorinidae</taxon>
        <taxon>Littorina</taxon>
    </lineage>
</organism>
<dbReference type="GO" id="GO:0005737">
    <property type="term" value="C:cytoplasm"/>
    <property type="evidence" value="ECO:0007669"/>
    <property type="project" value="TreeGrafter"/>
</dbReference>
<protein>
    <recommendedName>
        <fullName evidence="7">Inositol 2-dehydrogenase</fullName>
    </recommendedName>
</protein>
<keyword evidence="2" id="KW-0560">Oxidoreductase</keyword>
<evidence type="ECO:0000259" key="3">
    <source>
        <dbReference type="Pfam" id="PF01408"/>
    </source>
</evidence>
<dbReference type="Pfam" id="PF01408">
    <property type="entry name" value="GFO_IDH_MocA"/>
    <property type="match status" value="1"/>
</dbReference>
<dbReference type="GO" id="GO:0000166">
    <property type="term" value="F:nucleotide binding"/>
    <property type="evidence" value="ECO:0007669"/>
    <property type="project" value="InterPro"/>
</dbReference>
<dbReference type="SUPFAM" id="SSF51735">
    <property type="entry name" value="NAD(P)-binding Rossmann-fold domains"/>
    <property type="match status" value="1"/>
</dbReference>
<accession>A0AAN9G1D2</accession>
<sequence>MAAKKFGFAVLGLGNMGGVHVHNLMTSARASVQWLVRSKVKEAEQFVTSLGLSARCAAPSDLDLVLDDPSVDAVVVCSPTDVHEDQIKRSLSAGKAVFCEKPITSDKDSTAVCYDLAETSRQPLFCAFHRRFDPSFQQVQCDVRRGTLGALKLIRCSSHDQHYPPITYIRSSGGIVKDSTIHDLDMSLWLSGSRPRRVLCQGQAFDPEVGACGDFDLVVVTVLFDNGVVAVLDNGRQSSQAYDQRLEVMCEKGGYQVSNQPTLLSAALTPDSTCVPPSHSSFATRYEQAYRAEMEHFLDVLQGKTPTVTPDSTCVPPSHSSFATRYEQAYRAEMEHFLDVLQGRAELAVTRHDTLAAMSLADAVTQAARTQQPVDL</sequence>
<dbReference type="GO" id="GO:0016491">
    <property type="term" value="F:oxidoreductase activity"/>
    <property type="evidence" value="ECO:0007669"/>
    <property type="project" value="UniProtKB-KW"/>
</dbReference>
<dbReference type="Gene3D" id="3.30.360.10">
    <property type="entry name" value="Dihydrodipicolinate Reductase, domain 2"/>
    <property type="match status" value="2"/>
</dbReference>
<evidence type="ECO:0000313" key="6">
    <source>
        <dbReference type="Proteomes" id="UP001374579"/>
    </source>
</evidence>
<evidence type="ECO:0000313" key="5">
    <source>
        <dbReference type="EMBL" id="KAK7090395.1"/>
    </source>
</evidence>
<evidence type="ECO:0000259" key="4">
    <source>
        <dbReference type="Pfam" id="PF22725"/>
    </source>
</evidence>
<comment type="caution">
    <text evidence="5">The sequence shown here is derived from an EMBL/GenBank/DDBJ whole genome shotgun (WGS) entry which is preliminary data.</text>
</comment>
<dbReference type="AlphaFoldDB" id="A0AAN9G1D2"/>
<feature type="domain" description="Gfo/Idh/MocA-like oxidoreductase N-terminal" evidence="3">
    <location>
        <begin position="6"/>
        <end position="121"/>
    </location>
</feature>
<dbReference type="PANTHER" id="PTHR42840:SF3">
    <property type="entry name" value="BINDING ROSSMANN FOLD OXIDOREDUCTASE, PUTATIVE (AFU_ORTHOLOGUE AFUA_2G10240)-RELATED"/>
    <property type="match status" value="1"/>
</dbReference>
<reference evidence="5 6" key="1">
    <citation type="submission" date="2024-02" db="EMBL/GenBank/DDBJ databases">
        <title>Chromosome-scale genome assembly of the rough periwinkle Littorina saxatilis.</title>
        <authorList>
            <person name="De Jode A."/>
            <person name="Faria R."/>
            <person name="Formenti G."/>
            <person name="Sims Y."/>
            <person name="Smith T.P."/>
            <person name="Tracey A."/>
            <person name="Wood J.M.D."/>
            <person name="Zagrodzka Z.B."/>
            <person name="Johannesson K."/>
            <person name="Butlin R.K."/>
            <person name="Leder E.H."/>
        </authorList>
    </citation>
    <scope>NUCLEOTIDE SEQUENCE [LARGE SCALE GENOMIC DNA]</scope>
    <source>
        <strain evidence="5">Snail1</strain>
        <tissue evidence="5">Muscle</tissue>
    </source>
</reference>
<keyword evidence="6" id="KW-1185">Reference proteome</keyword>
<dbReference type="Pfam" id="PF22725">
    <property type="entry name" value="GFO_IDH_MocA_C3"/>
    <property type="match status" value="1"/>
</dbReference>
<evidence type="ECO:0008006" key="7">
    <source>
        <dbReference type="Google" id="ProtNLM"/>
    </source>
</evidence>
<comment type="similarity">
    <text evidence="1">Belongs to the Gfo/Idh/MocA family.</text>
</comment>
<dbReference type="GO" id="GO:0006740">
    <property type="term" value="P:NADPH regeneration"/>
    <property type="evidence" value="ECO:0007669"/>
    <property type="project" value="TreeGrafter"/>
</dbReference>